<name>A0A5B9EEM0_9BACT</name>
<dbReference type="Gene3D" id="1.10.10.1320">
    <property type="entry name" value="Anti-sigma factor, zinc-finger domain"/>
    <property type="match status" value="1"/>
</dbReference>
<dbReference type="InterPro" id="IPR041916">
    <property type="entry name" value="Anti_sigma_zinc_sf"/>
</dbReference>
<dbReference type="OrthoDB" id="122449at2"/>
<accession>A0A5B9EEM0</accession>
<evidence type="ECO:0000313" key="2">
    <source>
        <dbReference type="Proteomes" id="UP000321820"/>
    </source>
</evidence>
<dbReference type="EMBL" id="CP042806">
    <property type="protein sequence ID" value="QEE28861.1"/>
    <property type="molecule type" value="Genomic_DNA"/>
</dbReference>
<dbReference type="Proteomes" id="UP000321820">
    <property type="component" value="Chromosome"/>
</dbReference>
<dbReference type="RefSeq" id="WP_147648059.1">
    <property type="nucleotide sequence ID" value="NZ_CP042806.1"/>
</dbReference>
<evidence type="ECO:0000313" key="1">
    <source>
        <dbReference type="EMBL" id="QEE28861.1"/>
    </source>
</evidence>
<organism evidence="1 2">
    <name type="scientific">Terriglobus albidus</name>
    <dbReference type="NCBI Taxonomy" id="1592106"/>
    <lineage>
        <taxon>Bacteria</taxon>
        <taxon>Pseudomonadati</taxon>
        <taxon>Acidobacteriota</taxon>
        <taxon>Terriglobia</taxon>
        <taxon>Terriglobales</taxon>
        <taxon>Acidobacteriaceae</taxon>
        <taxon>Terriglobus</taxon>
    </lineage>
</organism>
<protein>
    <recommendedName>
        <fullName evidence="3">Zinc-finger domain-containing protein</fullName>
    </recommendedName>
</protein>
<dbReference type="KEGG" id="talb:FTW19_13145"/>
<reference evidence="1 2" key="1">
    <citation type="submission" date="2019-08" db="EMBL/GenBank/DDBJ databases">
        <title>Complete genome sequence of Terriglobus albidus strain ORNL.</title>
        <authorList>
            <person name="Podar M."/>
        </authorList>
    </citation>
    <scope>NUCLEOTIDE SEQUENCE [LARGE SCALE GENOMIC DNA]</scope>
    <source>
        <strain evidence="1 2">ORNL</strain>
    </source>
</reference>
<proteinExistence type="predicted"/>
<dbReference type="AlphaFoldDB" id="A0A5B9EEM0"/>
<sequence length="162" mass="17732">MNCHEFQNELEDLVLNPAKAPSRAAQAHLSGCEPCSVELKELRATFGAMDAWTAPEPSPWFDTRVNARIRTEQQAAPAGFLERLRARLLYNTGAQFRPMMAGAMALVLMLGGAGVVTQLKSTPPARAAVVDDLQILDHNDQAIQEMDLLDDASQDEDETPQT</sequence>
<gene>
    <name evidence="1" type="ORF">FTW19_13145</name>
</gene>
<evidence type="ECO:0008006" key="3">
    <source>
        <dbReference type="Google" id="ProtNLM"/>
    </source>
</evidence>
<keyword evidence="2" id="KW-1185">Reference proteome</keyword>